<keyword evidence="8" id="KW-0186">Copper</keyword>
<gene>
    <name evidence="18" type="ORF">EI97DRAFT_429896</name>
</gene>
<evidence type="ECO:0000256" key="5">
    <source>
        <dbReference type="ARBA" id="ARBA00022729"/>
    </source>
</evidence>
<dbReference type="GO" id="GO:0005576">
    <property type="term" value="C:extracellular region"/>
    <property type="evidence" value="ECO:0007669"/>
    <property type="project" value="UniProtKB-SubCell"/>
</dbReference>
<evidence type="ECO:0000256" key="2">
    <source>
        <dbReference type="ARBA" id="ARBA00004613"/>
    </source>
</evidence>
<name>A0A6A6JWE8_WESOR</name>
<dbReference type="Proteomes" id="UP000800097">
    <property type="component" value="Unassembled WGS sequence"/>
</dbReference>
<keyword evidence="4" id="KW-0479">Metal-binding</keyword>
<dbReference type="PANTHER" id="PTHR33353">
    <property type="entry name" value="PUTATIVE (AFU_ORTHOLOGUE AFUA_1G12560)-RELATED"/>
    <property type="match status" value="1"/>
</dbReference>
<protein>
    <recommendedName>
        <fullName evidence="15">lytic cellulose monooxygenase (C4-dehydrogenating)</fullName>
        <ecNumber evidence="15">1.14.99.56</ecNumber>
    </recommendedName>
</protein>
<evidence type="ECO:0000259" key="17">
    <source>
        <dbReference type="Pfam" id="PF03443"/>
    </source>
</evidence>
<keyword evidence="9" id="KW-0503">Monooxygenase</keyword>
<feature type="signal peptide" evidence="16">
    <location>
        <begin position="1"/>
        <end position="19"/>
    </location>
</feature>
<evidence type="ECO:0000313" key="18">
    <source>
        <dbReference type="EMBL" id="KAF2280138.1"/>
    </source>
</evidence>
<comment type="subcellular location">
    <subcellularLocation>
        <location evidence="2">Secreted</location>
    </subcellularLocation>
</comment>
<evidence type="ECO:0000256" key="13">
    <source>
        <dbReference type="ARBA" id="ARBA00044502"/>
    </source>
</evidence>
<keyword evidence="3" id="KW-0964">Secreted</keyword>
<evidence type="ECO:0000256" key="12">
    <source>
        <dbReference type="ARBA" id="ARBA00023326"/>
    </source>
</evidence>
<dbReference type="GO" id="GO:0004497">
    <property type="term" value="F:monooxygenase activity"/>
    <property type="evidence" value="ECO:0007669"/>
    <property type="project" value="UniProtKB-KW"/>
</dbReference>
<evidence type="ECO:0000256" key="11">
    <source>
        <dbReference type="ARBA" id="ARBA00023277"/>
    </source>
</evidence>
<keyword evidence="7" id="KW-0560">Oxidoreductase</keyword>
<accession>A0A6A6JWE8</accession>
<keyword evidence="5 16" id="KW-0732">Signal</keyword>
<comment type="catalytic activity">
    <reaction evidence="14">
        <text>[(1-&gt;4)-beta-D-glucosyl]n+m + reduced acceptor + O2 = 4-dehydro-beta-D-glucosyl-[(1-&gt;4)-beta-D-glucosyl]n-1 + [(1-&gt;4)-beta-D-glucosyl]m + acceptor + H2O.</text>
        <dbReference type="EC" id="1.14.99.56"/>
    </reaction>
</comment>
<dbReference type="Gene3D" id="2.70.50.70">
    <property type="match status" value="1"/>
</dbReference>
<evidence type="ECO:0000256" key="4">
    <source>
        <dbReference type="ARBA" id="ARBA00022723"/>
    </source>
</evidence>
<dbReference type="OrthoDB" id="3496539at2759"/>
<dbReference type="EMBL" id="ML986485">
    <property type="protein sequence ID" value="KAF2280138.1"/>
    <property type="molecule type" value="Genomic_DNA"/>
</dbReference>
<dbReference type="GeneID" id="54550722"/>
<keyword evidence="19" id="KW-1185">Reference proteome</keyword>
<evidence type="ECO:0000256" key="3">
    <source>
        <dbReference type="ARBA" id="ARBA00022525"/>
    </source>
</evidence>
<keyword evidence="11" id="KW-0119">Carbohydrate metabolism</keyword>
<evidence type="ECO:0000256" key="10">
    <source>
        <dbReference type="ARBA" id="ARBA00023157"/>
    </source>
</evidence>
<comment type="similarity">
    <text evidence="13">Belongs to the polysaccharide monooxygenase AA9 family.</text>
</comment>
<dbReference type="GO" id="GO:0030245">
    <property type="term" value="P:cellulose catabolic process"/>
    <property type="evidence" value="ECO:0007669"/>
    <property type="project" value="UniProtKB-KW"/>
</dbReference>
<dbReference type="RefSeq" id="XP_033657676.1">
    <property type="nucleotide sequence ID" value="XM_033797547.1"/>
</dbReference>
<dbReference type="GO" id="GO:0046872">
    <property type="term" value="F:metal ion binding"/>
    <property type="evidence" value="ECO:0007669"/>
    <property type="project" value="UniProtKB-KW"/>
</dbReference>
<evidence type="ECO:0000256" key="9">
    <source>
        <dbReference type="ARBA" id="ARBA00023033"/>
    </source>
</evidence>
<evidence type="ECO:0000256" key="6">
    <source>
        <dbReference type="ARBA" id="ARBA00023001"/>
    </source>
</evidence>
<dbReference type="PANTHER" id="PTHR33353:SF10">
    <property type="entry name" value="ENDO-BETA-1,4-GLUCANASE D"/>
    <property type="match status" value="1"/>
</dbReference>
<proteinExistence type="inferred from homology"/>
<evidence type="ECO:0000256" key="8">
    <source>
        <dbReference type="ARBA" id="ARBA00023008"/>
    </source>
</evidence>
<sequence length="300" mass="34224">MALRLTFAALAAVLQIVNGHFTFVRLKADGEWKEPLQYIRNKTSPYDEWKYVDSNFLYRYYNWPTYYVDRPESVRCGRGNMDHANATEVLKVRAGDTIEIAQHRGDPSEWTEDDFKNCPDNRGTCYHKEGWNMDFNHPGPLVVHLSKVPEGQDIHTYDGTGDWVKIHSRGLANTKDRPLNWELYRADPPHLEFKIPPQTPAGKYLMRMDVVWSGLTNQYIKIGEPGSLAQMYPSCAHLDIQSDSRAPFPAGVKIPDIFAPEAPGMVTSSEMANRLQLDANYTYPGGPLWDGEKFIEDKPV</sequence>
<dbReference type="InterPro" id="IPR049892">
    <property type="entry name" value="AA9"/>
</dbReference>
<keyword evidence="6" id="KW-0136">Cellulose degradation</keyword>
<evidence type="ECO:0000256" key="15">
    <source>
        <dbReference type="ARBA" id="ARBA00047174"/>
    </source>
</evidence>
<organism evidence="18 19">
    <name type="scientific">Westerdykella ornata</name>
    <dbReference type="NCBI Taxonomy" id="318751"/>
    <lineage>
        <taxon>Eukaryota</taxon>
        <taxon>Fungi</taxon>
        <taxon>Dikarya</taxon>
        <taxon>Ascomycota</taxon>
        <taxon>Pezizomycotina</taxon>
        <taxon>Dothideomycetes</taxon>
        <taxon>Pleosporomycetidae</taxon>
        <taxon>Pleosporales</taxon>
        <taxon>Sporormiaceae</taxon>
        <taxon>Westerdykella</taxon>
    </lineage>
</organism>
<evidence type="ECO:0000313" key="19">
    <source>
        <dbReference type="Proteomes" id="UP000800097"/>
    </source>
</evidence>
<reference evidence="18" key="1">
    <citation type="journal article" date="2020" name="Stud. Mycol.">
        <title>101 Dothideomycetes genomes: a test case for predicting lifestyles and emergence of pathogens.</title>
        <authorList>
            <person name="Haridas S."/>
            <person name="Albert R."/>
            <person name="Binder M."/>
            <person name="Bloem J."/>
            <person name="Labutti K."/>
            <person name="Salamov A."/>
            <person name="Andreopoulos B."/>
            <person name="Baker S."/>
            <person name="Barry K."/>
            <person name="Bills G."/>
            <person name="Bluhm B."/>
            <person name="Cannon C."/>
            <person name="Castanera R."/>
            <person name="Culley D."/>
            <person name="Daum C."/>
            <person name="Ezra D."/>
            <person name="Gonzalez J."/>
            <person name="Henrissat B."/>
            <person name="Kuo A."/>
            <person name="Liang C."/>
            <person name="Lipzen A."/>
            <person name="Lutzoni F."/>
            <person name="Magnuson J."/>
            <person name="Mondo S."/>
            <person name="Nolan M."/>
            <person name="Ohm R."/>
            <person name="Pangilinan J."/>
            <person name="Park H.-J."/>
            <person name="Ramirez L."/>
            <person name="Alfaro M."/>
            <person name="Sun H."/>
            <person name="Tritt A."/>
            <person name="Yoshinaga Y."/>
            <person name="Zwiers L.-H."/>
            <person name="Turgeon B."/>
            <person name="Goodwin S."/>
            <person name="Spatafora J."/>
            <person name="Crous P."/>
            <person name="Grigoriev I."/>
        </authorList>
    </citation>
    <scope>NUCLEOTIDE SEQUENCE</scope>
    <source>
        <strain evidence="18">CBS 379.55</strain>
    </source>
</reference>
<dbReference type="AlphaFoldDB" id="A0A6A6JWE8"/>
<evidence type="ECO:0000256" key="14">
    <source>
        <dbReference type="ARBA" id="ARBA00045077"/>
    </source>
</evidence>
<evidence type="ECO:0000256" key="7">
    <source>
        <dbReference type="ARBA" id="ARBA00023002"/>
    </source>
</evidence>
<evidence type="ECO:0000256" key="1">
    <source>
        <dbReference type="ARBA" id="ARBA00001973"/>
    </source>
</evidence>
<feature type="domain" description="Auxiliary Activity family 9 catalytic" evidence="17">
    <location>
        <begin position="20"/>
        <end position="268"/>
    </location>
</feature>
<evidence type="ECO:0000256" key="16">
    <source>
        <dbReference type="SAM" id="SignalP"/>
    </source>
</evidence>
<keyword evidence="10" id="KW-1015">Disulfide bond</keyword>
<dbReference type="Pfam" id="PF03443">
    <property type="entry name" value="AA9"/>
    <property type="match status" value="1"/>
</dbReference>
<dbReference type="EC" id="1.14.99.56" evidence="15"/>
<feature type="chain" id="PRO_5025328454" description="lytic cellulose monooxygenase (C4-dehydrogenating)" evidence="16">
    <location>
        <begin position="20"/>
        <end position="300"/>
    </location>
</feature>
<keyword evidence="12" id="KW-0624">Polysaccharide degradation</keyword>
<comment type="cofactor">
    <cofactor evidence="1">
        <name>Cu(2+)</name>
        <dbReference type="ChEBI" id="CHEBI:29036"/>
    </cofactor>
</comment>
<dbReference type="InterPro" id="IPR005103">
    <property type="entry name" value="AA9_LPMO"/>
</dbReference>